<sequence>MTTALRSRAGASTSAAVLAMVVAGLSGGLGACSGADPWTGSSASSAPTASVSATPSTPSSSSSTPSSPSPTSTVAGDVLVPSSVLETALVTRALGKYYTVEYSDAGEYPTTGGLTISSMGEYVSGDRACATMFNAHTSSPESFAYVSMTNKSAWFEEVAESYPTVADARDVMAENAAQAKACRTFKMRSADNDVVTFRHTVTAAKHGDVDMFLHHFNGQTKKYLYEFHLFEGRVQGELMNILWASTNFRADPSSTAFTQFQKVVNQYRKDHPRGVGGDAGEGGVSPVTAVPTGKVPIPRHPWTGGLATARAPR</sequence>
<proteinExistence type="predicted"/>
<evidence type="ECO:0000313" key="3">
    <source>
        <dbReference type="Proteomes" id="UP000320085"/>
    </source>
</evidence>
<dbReference type="PROSITE" id="PS51257">
    <property type="entry name" value="PROKAR_LIPOPROTEIN"/>
    <property type="match status" value="1"/>
</dbReference>
<feature type="region of interest" description="Disordered" evidence="1">
    <location>
        <begin position="43"/>
        <end position="76"/>
    </location>
</feature>
<protein>
    <submittedName>
        <fullName evidence="2">Uncharacterized protein</fullName>
    </submittedName>
</protein>
<organism evidence="2 3">
    <name type="scientific">Humibacillus xanthopallidus</name>
    <dbReference type="NCBI Taxonomy" id="412689"/>
    <lineage>
        <taxon>Bacteria</taxon>
        <taxon>Bacillati</taxon>
        <taxon>Actinomycetota</taxon>
        <taxon>Actinomycetes</taxon>
        <taxon>Micrococcales</taxon>
        <taxon>Intrasporangiaceae</taxon>
        <taxon>Humibacillus</taxon>
    </lineage>
</organism>
<reference evidence="2 3" key="1">
    <citation type="submission" date="2019-06" db="EMBL/GenBank/DDBJ databases">
        <title>Sequencing the genomes of 1000 actinobacteria strains.</title>
        <authorList>
            <person name="Klenk H.-P."/>
        </authorList>
    </citation>
    <scope>NUCLEOTIDE SEQUENCE [LARGE SCALE GENOMIC DNA]</scope>
    <source>
        <strain evidence="2 3">DSM 21776</strain>
    </source>
</reference>
<dbReference type="AlphaFoldDB" id="A0A543PU97"/>
<comment type="caution">
    <text evidence="2">The sequence shown here is derived from an EMBL/GenBank/DDBJ whole genome shotgun (WGS) entry which is preliminary data.</text>
</comment>
<evidence type="ECO:0000256" key="1">
    <source>
        <dbReference type="SAM" id="MobiDB-lite"/>
    </source>
</evidence>
<gene>
    <name evidence="2" type="ORF">FHX52_0747</name>
</gene>
<evidence type="ECO:0000313" key="2">
    <source>
        <dbReference type="EMBL" id="TQN47644.1"/>
    </source>
</evidence>
<dbReference type="EMBL" id="VFQF01000001">
    <property type="protein sequence ID" value="TQN47644.1"/>
    <property type="molecule type" value="Genomic_DNA"/>
</dbReference>
<feature type="region of interest" description="Disordered" evidence="1">
    <location>
        <begin position="289"/>
        <end position="313"/>
    </location>
</feature>
<name>A0A543PU97_9MICO</name>
<feature type="compositionally biased region" description="Low complexity" evidence="1">
    <location>
        <begin position="43"/>
        <end position="75"/>
    </location>
</feature>
<dbReference type="RefSeq" id="WP_141820019.1">
    <property type="nucleotide sequence ID" value="NZ_BAAAQC010000005.1"/>
</dbReference>
<dbReference type="Proteomes" id="UP000320085">
    <property type="component" value="Unassembled WGS sequence"/>
</dbReference>
<accession>A0A543PU97</accession>
<dbReference type="OrthoDB" id="9829358at2"/>